<evidence type="ECO:0000313" key="3">
    <source>
        <dbReference type="Proteomes" id="UP000593574"/>
    </source>
</evidence>
<dbReference type="InterPro" id="IPR019557">
    <property type="entry name" value="AminoTfrase-like_pln_mobile"/>
</dbReference>
<evidence type="ECO:0000259" key="1">
    <source>
        <dbReference type="Pfam" id="PF10536"/>
    </source>
</evidence>
<keyword evidence="3" id="KW-1185">Reference proteome</keyword>
<dbReference type="AlphaFoldDB" id="A0A7J8ZI37"/>
<dbReference type="PANTHER" id="PTHR46033">
    <property type="entry name" value="PROTEIN MAIN-LIKE 2"/>
    <property type="match status" value="1"/>
</dbReference>
<organism evidence="2 3">
    <name type="scientific">Gossypium laxum</name>
    <dbReference type="NCBI Taxonomy" id="34288"/>
    <lineage>
        <taxon>Eukaryota</taxon>
        <taxon>Viridiplantae</taxon>
        <taxon>Streptophyta</taxon>
        <taxon>Embryophyta</taxon>
        <taxon>Tracheophyta</taxon>
        <taxon>Spermatophyta</taxon>
        <taxon>Magnoliopsida</taxon>
        <taxon>eudicotyledons</taxon>
        <taxon>Gunneridae</taxon>
        <taxon>Pentapetalae</taxon>
        <taxon>rosids</taxon>
        <taxon>malvids</taxon>
        <taxon>Malvales</taxon>
        <taxon>Malvaceae</taxon>
        <taxon>Malvoideae</taxon>
        <taxon>Gossypium</taxon>
    </lineage>
</organism>
<protein>
    <recommendedName>
        <fullName evidence="1">Aminotransferase-like plant mobile domain-containing protein</fullName>
    </recommendedName>
</protein>
<sequence>MHTFHLPCGECIITLEDMKLQLGLLVDGSIVIWSIQSVDWETVCYDLLGVVPQMIHGEELANLFGGPPCWDIVLRDVSGDETRKNQNWWLPFTITIMGLVSL</sequence>
<dbReference type="InterPro" id="IPR044824">
    <property type="entry name" value="MAIN-like"/>
</dbReference>
<comment type="caution">
    <text evidence="2">The sequence shown here is derived from an EMBL/GenBank/DDBJ whole genome shotgun (WGS) entry which is preliminary data.</text>
</comment>
<evidence type="ECO:0000313" key="2">
    <source>
        <dbReference type="EMBL" id="MBA0711300.1"/>
    </source>
</evidence>
<dbReference type="Pfam" id="PF10536">
    <property type="entry name" value="PMD"/>
    <property type="match status" value="1"/>
</dbReference>
<dbReference type="Proteomes" id="UP000593574">
    <property type="component" value="Unassembled WGS sequence"/>
</dbReference>
<dbReference type="PANTHER" id="PTHR46033:SF8">
    <property type="entry name" value="PROTEIN MAINTENANCE OF MERISTEMS-LIKE"/>
    <property type="match status" value="1"/>
</dbReference>
<dbReference type="EMBL" id="JABEZV010000005">
    <property type="protein sequence ID" value="MBA0711300.1"/>
    <property type="molecule type" value="Genomic_DNA"/>
</dbReference>
<proteinExistence type="predicted"/>
<name>A0A7J8ZI37_9ROSI</name>
<reference evidence="2 3" key="1">
    <citation type="journal article" date="2019" name="Genome Biol. Evol.">
        <title>Insights into the evolution of the New World diploid cottons (Gossypium, subgenus Houzingenia) based on genome sequencing.</title>
        <authorList>
            <person name="Grover C.E."/>
            <person name="Arick M.A. 2nd"/>
            <person name="Thrash A."/>
            <person name="Conover J.L."/>
            <person name="Sanders W.S."/>
            <person name="Peterson D.G."/>
            <person name="Frelichowski J.E."/>
            <person name="Scheffler J.A."/>
            <person name="Scheffler B.E."/>
            <person name="Wendel J.F."/>
        </authorList>
    </citation>
    <scope>NUCLEOTIDE SEQUENCE [LARGE SCALE GENOMIC DNA]</scope>
    <source>
        <strain evidence="2">4</strain>
        <tissue evidence="2">Leaf</tissue>
    </source>
</reference>
<dbReference type="GO" id="GO:0010073">
    <property type="term" value="P:meristem maintenance"/>
    <property type="evidence" value="ECO:0007669"/>
    <property type="project" value="InterPro"/>
</dbReference>
<feature type="domain" description="Aminotransferase-like plant mobile" evidence="1">
    <location>
        <begin position="2"/>
        <end position="56"/>
    </location>
</feature>
<gene>
    <name evidence="2" type="ORF">Golax_010497</name>
</gene>
<accession>A0A7J8ZI37</accession>